<dbReference type="Gene3D" id="3.20.20.120">
    <property type="entry name" value="Enolase-like C-terminal domain"/>
    <property type="match status" value="1"/>
</dbReference>
<gene>
    <name evidence="1" type="ORF">BSQ44_15030</name>
</gene>
<name>A0A1L3ST77_9HYPH</name>
<evidence type="ECO:0000313" key="1">
    <source>
        <dbReference type="EMBL" id="APH72525.1"/>
    </source>
</evidence>
<evidence type="ECO:0000313" key="2">
    <source>
        <dbReference type="Proteomes" id="UP000182840"/>
    </source>
</evidence>
<dbReference type="RefSeq" id="WP_072605580.1">
    <property type="nucleotide sequence ID" value="NZ_CP018171.1"/>
</dbReference>
<dbReference type="OrthoDB" id="7809546at2"/>
<dbReference type="STRING" id="1670800.BSQ44_15030"/>
<sequence length="478" mass="52086">MKVRLLEIERRERPYRLRMPFRFGVTTATHGRQAIVRARVALEDGREAFGWSAEALGAKWFDKNLALSDDDNHHQLRRALELASDARLAAGADTPFGHFAAGYGPHIAACAAQDLNPLIASYGQSLVDRALLDGFCRALGISFYEALRTNAVGLRAASTAPDLGDADLSGLFDDFVPAGSISVRHTVGLVDPILASDLAPEARVNDGLPETLEEIVAFYGNRHFKLKIGGDAEADIDRLTRIASVLDRIAEPYAVTLDGNEQYADAEAIADFWERIAEMPALSRLVSSTLYVEQPIARARALSTSVEALARRIPVIIDESDGELSAFVEARRLGYSGVSSKACKGIWKSILNHARCRAWNAGGERRFFMSAEDLTCEPGISLQQDLALVNLLGLTHVERNAHHFIDGFGGGRDAEAERFLDAHPDLYHRQDGRIRSRVDGGAFSIASLDTAGFGANLDPDFDRAETMPQSAWGGKNSV</sequence>
<proteinExistence type="predicted"/>
<dbReference type="AlphaFoldDB" id="A0A1L3ST77"/>
<dbReference type="Proteomes" id="UP000182840">
    <property type="component" value="Chromosome"/>
</dbReference>
<dbReference type="EMBL" id="CP018171">
    <property type="protein sequence ID" value="APH72525.1"/>
    <property type="molecule type" value="Genomic_DNA"/>
</dbReference>
<organism evidence="1 2">
    <name type="scientific">Aquibium oceanicum</name>
    <dbReference type="NCBI Taxonomy" id="1670800"/>
    <lineage>
        <taxon>Bacteria</taxon>
        <taxon>Pseudomonadati</taxon>
        <taxon>Pseudomonadota</taxon>
        <taxon>Alphaproteobacteria</taxon>
        <taxon>Hyphomicrobiales</taxon>
        <taxon>Phyllobacteriaceae</taxon>
        <taxon>Aquibium</taxon>
    </lineage>
</organism>
<reference evidence="2" key="1">
    <citation type="submission" date="2016-11" db="EMBL/GenBank/DDBJ databases">
        <title>Mesorhizobium oceanicum sp. nov., isolated from deep seawater in South China Sea.</title>
        <authorList>
            <person name="Fu G.-Y."/>
        </authorList>
    </citation>
    <scope>NUCLEOTIDE SEQUENCE [LARGE SCALE GENOMIC DNA]</scope>
    <source>
        <strain evidence="2">B7</strain>
    </source>
</reference>
<dbReference type="SUPFAM" id="SSF51604">
    <property type="entry name" value="Enolase C-terminal domain-like"/>
    <property type="match status" value="1"/>
</dbReference>
<dbReference type="KEGG" id="meso:BSQ44_15030"/>
<dbReference type="InterPro" id="IPR036849">
    <property type="entry name" value="Enolase-like_C_sf"/>
</dbReference>
<keyword evidence="2" id="KW-1185">Reference proteome</keyword>
<protein>
    <submittedName>
        <fullName evidence="1">Mandelate racemase</fullName>
    </submittedName>
</protein>
<accession>A0A1L3ST77</accession>